<dbReference type="Pfam" id="PF13401">
    <property type="entry name" value="AAA_22"/>
    <property type="match status" value="1"/>
</dbReference>
<comment type="caution">
    <text evidence="4">The sequence shown here is derived from an EMBL/GenBank/DDBJ whole genome shotgun (WGS) entry which is preliminary data.</text>
</comment>
<feature type="domain" description="ORC1/DEAH AAA+ ATPase" evidence="3">
    <location>
        <begin position="35"/>
        <end position="131"/>
    </location>
</feature>
<gene>
    <name evidence="4" type="ORF">ACFFJP_12450</name>
</gene>
<dbReference type="InterPro" id="IPR027417">
    <property type="entry name" value="P-loop_NTPase"/>
</dbReference>
<keyword evidence="5" id="KW-1185">Reference proteome</keyword>
<dbReference type="Proteomes" id="UP001589813">
    <property type="component" value="Unassembled WGS sequence"/>
</dbReference>
<dbReference type="SUPFAM" id="SSF52540">
    <property type="entry name" value="P-loop containing nucleoside triphosphate hydrolases"/>
    <property type="match status" value="1"/>
</dbReference>
<dbReference type="RefSeq" id="WP_377244335.1">
    <property type="nucleotide sequence ID" value="NZ_JBHLXP010000003.1"/>
</dbReference>
<name>A0ABV6BDY3_9GAMM</name>
<keyword evidence="2" id="KW-0812">Transmembrane</keyword>
<evidence type="ECO:0000256" key="2">
    <source>
        <dbReference type="SAM" id="Phobius"/>
    </source>
</evidence>
<evidence type="ECO:0000313" key="5">
    <source>
        <dbReference type="Proteomes" id="UP001589813"/>
    </source>
</evidence>
<feature type="compositionally biased region" description="Low complexity" evidence="1">
    <location>
        <begin position="325"/>
        <end position="339"/>
    </location>
</feature>
<protein>
    <submittedName>
        <fullName evidence="4">AAA family ATPase</fullName>
    </submittedName>
</protein>
<dbReference type="InterPro" id="IPR049945">
    <property type="entry name" value="AAA_22"/>
</dbReference>
<dbReference type="EMBL" id="JBHLXP010000003">
    <property type="protein sequence ID" value="MFC0049097.1"/>
    <property type="molecule type" value="Genomic_DNA"/>
</dbReference>
<keyword evidence="2" id="KW-0472">Membrane</keyword>
<sequence length="533" mass="57361">MADLHQKLATQQGLLPSQRQWLERLVFQLEFNPYQLIYLIGGPGSGKSTLALAVADLLSDEFNLALLTVEPELSAGKIRQHLLEQWFGHGVVTDKTLLSLIGDRESRQPLALILDQSEYLPEQLWTELAEIPCLVIATAEQADAHAELNLPLAPITMEDAGVLLQDSAFSTLTIAERLAQSQGNLHVLLNPQLAAKTPKQQKTTVQTASVAGPLWVFTIGMAVIVGVVVFWFWTERQLQQGDGIGTLTYLPEEQEVAGTVTQVKEAPPPPPAEKAVVEQLVNQLEKAERGTAQAKGLEKPVDFTEQSAPDLTGANKESSAAAEDASLTPATQQATSTTDTAVVETTQPVVAETPQQDLAAEISAEVGTVASTTRPATSLPEEATVESEMAAESGNITTQRAPATTTAVTEPVEDLAAEASAELNQAPIDTQTKSGGAYRYSESDLLSLPGTQYALQLVVFSNDTALQSFRQSYSNLQTYTYERKKDGKRQLVVVMAPFSSAIVAKQQTAQLPVPLQQGFAKPISDIHSEISTN</sequence>
<dbReference type="Gene3D" id="3.30.70.1070">
    <property type="entry name" value="Sporulation related repeat"/>
    <property type="match status" value="1"/>
</dbReference>
<dbReference type="InterPro" id="IPR036680">
    <property type="entry name" value="SPOR-like_sf"/>
</dbReference>
<evidence type="ECO:0000259" key="3">
    <source>
        <dbReference type="Pfam" id="PF13401"/>
    </source>
</evidence>
<feature type="region of interest" description="Disordered" evidence="1">
    <location>
        <begin position="290"/>
        <end position="339"/>
    </location>
</feature>
<accession>A0ABV6BDY3</accession>
<feature type="transmembrane region" description="Helical" evidence="2">
    <location>
        <begin position="214"/>
        <end position="233"/>
    </location>
</feature>
<evidence type="ECO:0000256" key="1">
    <source>
        <dbReference type="SAM" id="MobiDB-lite"/>
    </source>
</evidence>
<proteinExistence type="predicted"/>
<reference evidence="4 5" key="1">
    <citation type="submission" date="2024-09" db="EMBL/GenBank/DDBJ databases">
        <authorList>
            <person name="Sun Q."/>
            <person name="Mori K."/>
        </authorList>
    </citation>
    <scope>NUCLEOTIDE SEQUENCE [LARGE SCALE GENOMIC DNA]</scope>
    <source>
        <strain evidence="4 5">KCTC 23315</strain>
    </source>
</reference>
<keyword evidence="2" id="KW-1133">Transmembrane helix</keyword>
<evidence type="ECO:0000313" key="4">
    <source>
        <dbReference type="EMBL" id="MFC0049097.1"/>
    </source>
</evidence>
<dbReference type="Gene3D" id="3.40.50.300">
    <property type="entry name" value="P-loop containing nucleotide triphosphate hydrolases"/>
    <property type="match status" value="1"/>
</dbReference>
<organism evidence="4 5">
    <name type="scientific">Rheinheimera tilapiae</name>
    <dbReference type="NCBI Taxonomy" id="875043"/>
    <lineage>
        <taxon>Bacteria</taxon>
        <taxon>Pseudomonadati</taxon>
        <taxon>Pseudomonadota</taxon>
        <taxon>Gammaproteobacteria</taxon>
        <taxon>Chromatiales</taxon>
        <taxon>Chromatiaceae</taxon>
        <taxon>Rheinheimera</taxon>
    </lineage>
</organism>